<protein>
    <recommendedName>
        <fullName evidence="4">Protoporphyrinogen IX oxidase</fullName>
    </recommendedName>
</protein>
<evidence type="ECO:0008006" key="4">
    <source>
        <dbReference type="Google" id="ProtNLM"/>
    </source>
</evidence>
<evidence type="ECO:0000313" key="2">
    <source>
        <dbReference type="EMBL" id="AOO65821.1"/>
    </source>
</evidence>
<gene>
    <name evidence="2" type="ORF">SHALO_2050</name>
</gene>
<keyword evidence="3" id="KW-1185">Reference proteome</keyword>
<dbReference type="EMBL" id="CP017111">
    <property type="protein sequence ID" value="AOO65821.1"/>
    <property type="molecule type" value="Genomic_DNA"/>
</dbReference>
<keyword evidence="1" id="KW-0812">Transmembrane</keyword>
<sequence>MRDFFIEIFGDFSRIIVFLHVISSALLIGSMFVMRFVIQPVEEDVADEKIKFNSCIKMMRRYILFLVPVLLIIIITSVFMHIGLGFKAGNPTTYVMVHTKEALWTFIAFNFIYMYFKYLKAKKGLEEENYIEVEENVILMVKYLIPLNLLLAVISVYFGVILRGY</sequence>
<evidence type="ECO:0000256" key="1">
    <source>
        <dbReference type="SAM" id="Phobius"/>
    </source>
</evidence>
<evidence type="ECO:0000313" key="3">
    <source>
        <dbReference type="Proteomes" id="UP000094609"/>
    </source>
</evidence>
<feature type="transmembrane region" description="Helical" evidence="1">
    <location>
        <begin position="140"/>
        <end position="162"/>
    </location>
</feature>
<accession>A0A1D7TLG6</accession>
<feature type="transmembrane region" description="Helical" evidence="1">
    <location>
        <begin position="59"/>
        <end position="82"/>
    </location>
</feature>
<name>A0A1D7TLG6_9BACT</name>
<dbReference type="PATRIC" id="fig|1193502.14.peg.2083"/>
<feature type="transmembrane region" description="Helical" evidence="1">
    <location>
        <begin position="102"/>
        <end position="119"/>
    </location>
</feature>
<keyword evidence="1" id="KW-0472">Membrane</keyword>
<dbReference type="AlphaFoldDB" id="A0A1D7TLG6"/>
<feature type="transmembrane region" description="Helical" evidence="1">
    <location>
        <begin position="12"/>
        <end position="38"/>
    </location>
</feature>
<dbReference type="Proteomes" id="UP000094609">
    <property type="component" value="Chromosome"/>
</dbReference>
<proteinExistence type="predicted"/>
<dbReference type="KEGG" id="shal:SHALO_2050"/>
<reference evidence="3" key="1">
    <citation type="submission" date="2016-08" db="EMBL/GenBank/DDBJ databases">
        <title>Complete genome sequence of the organohalide-respiring Epsilonproteobacterium Sulfurospirillum halorespirans.</title>
        <authorList>
            <person name="Goris T."/>
            <person name="Zimmermann J."/>
            <person name="Schenz B."/>
            <person name="Lemos M."/>
            <person name="Hackermueller J."/>
            <person name="Diekert G."/>
        </authorList>
    </citation>
    <scope>NUCLEOTIDE SEQUENCE [LARGE SCALE GENOMIC DNA]</scope>
    <source>
        <strain>DSM 13726</strain>
        <strain evidence="3">PCE-M2</strain>
    </source>
</reference>
<dbReference type="STRING" id="1193502.SHALO_2050"/>
<keyword evidence="1" id="KW-1133">Transmembrane helix</keyword>
<organism evidence="2 3">
    <name type="scientific">Sulfurospirillum halorespirans DSM 13726</name>
    <dbReference type="NCBI Taxonomy" id="1193502"/>
    <lineage>
        <taxon>Bacteria</taxon>
        <taxon>Pseudomonadati</taxon>
        <taxon>Campylobacterota</taxon>
        <taxon>Epsilonproteobacteria</taxon>
        <taxon>Campylobacterales</taxon>
        <taxon>Sulfurospirillaceae</taxon>
        <taxon>Sulfurospirillum</taxon>
    </lineage>
</organism>